<keyword evidence="2" id="KW-1185">Reference proteome</keyword>
<proteinExistence type="predicted"/>
<protein>
    <submittedName>
        <fullName evidence="1">Uncharacterized protein</fullName>
    </submittedName>
</protein>
<reference evidence="1" key="1">
    <citation type="submission" date="2022-12" db="EMBL/GenBank/DDBJ databases">
        <title>Genome Sequence of Lasiodiplodia mahajangana.</title>
        <authorList>
            <person name="Buettner E."/>
        </authorList>
    </citation>
    <scope>NUCLEOTIDE SEQUENCE</scope>
    <source>
        <strain evidence="1">VT137</strain>
    </source>
</reference>
<organism evidence="1 2">
    <name type="scientific">Lasiodiplodia mahajangana</name>
    <dbReference type="NCBI Taxonomy" id="1108764"/>
    <lineage>
        <taxon>Eukaryota</taxon>
        <taxon>Fungi</taxon>
        <taxon>Dikarya</taxon>
        <taxon>Ascomycota</taxon>
        <taxon>Pezizomycotina</taxon>
        <taxon>Dothideomycetes</taxon>
        <taxon>Dothideomycetes incertae sedis</taxon>
        <taxon>Botryosphaeriales</taxon>
        <taxon>Botryosphaeriaceae</taxon>
        <taxon>Lasiodiplodia</taxon>
    </lineage>
</organism>
<evidence type="ECO:0000313" key="2">
    <source>
        <dbReference type="Proteomes" id="UP001153332"/>
    </source>
</evidence>
<dbReference type="Proteomes" id="UP001153332">
    <property type="component" value="Unassembled WGS sequence"/>
</dbReference>
<comment type="caution">
    <text evidence="1">The sequence shown here is derived from an EMBL/GenBank/DDBJ whole genome shotgun (WGS) entry which is preliminary data.</text>
</comment>
<accession>A0ACC2JNE1</accession>
<dbReference type="EMBL" id="JAPUUL010000934">
    <property type="protein sequence ID" value="KAJ8128874.1"/>
    <property type="molecule type" value="Genomic_DNA"/>
</dbReference>
<sequence length="377" mass="42628">MTQQASLRNVALAIAQRVPPHLRQNPTCRSLPNLETLAKVRDVKLLATGGYNSVWLVNLDEPLEVLEPTSTSSTQVNQFIVRLPFEDALLPNQIANDVAFKRFVATKLPHIPTPKVYLYQATSEAATSFTVEEYIDSPALSATWMSLTYPQKNSLAQKLAATIVDLAEIRFDRIGGLDPTDFSLAPTVEGCKLFKGRGKFHRNECYPIGPYKSTKEYILNCYDREIYYYTHAKEDIDEDTFVDVTRGVFVEDLKKKRTALENATVVDEPFVLVHGDFHARNVLAKGDQIAAIIDWDFAGSYPLSEALTSESFEVLDTSKDDEEEDEIMEWQGKIDGFVRDEVVKRGWPQSEIDLLMGPANHELANARLEMIPDFFYY</sequence>
<name>A0ACC2JNE1_9PEZI</name>
<evidence type="ECO:0000313" key="1">
    <source>
        <dbReference type="EMBL" id="KAJ8128874.1"/>
    </source>
</evidence>
<gene>
    <name evidence="1" type="ORF">O1611_g4760</name>
</gene>